<sequence>METCERASKCEAQEENRSSAVDGGVIEGRISSQGEDGVTSKSERSWRNLEENLIRSRHRVESGAMVHAQAPTKIIRDGDLGFVLRYRDFSGVSATIIRTVAVIHGECTGDRRTRRERHNFGVRWHRLRLLK</sequence>
<dbReference type="EMBL" id="QGKY02000246">
    <property type="protein sequence ID" value="KAF2584036.1"/>
    <property type="molecule type" value="Genomic_DNA"/>
</dbReference>
<accession>A0A8S9JRE2</accession>
<comment type="caution">
    <text evidence="2">The sequence shown here is derived from an EMBL/GenBank/DDBJ whole genome shotgun (WGS) entry which is preliminary data.</text>
</comment>
<evidence type="ECO:0000256" key="1">
    <source>
        <dbReference type="SAM" id="MobiDB-lite"/>
    </source>
</evidence>
<feature type="compositionally biased region" description="Basic and acidic residues" evidence="1">
    <location>
        <begin position="1"/>
        <end position="17"/>
    </location>
</feature>
<evidence type="ECO:0000313" key="2">
    <source>
        <dbReference type="EMBL" id="KAF2584036.1"/>
    </source>
</evidence>
<protein>
    <submittedName>
        <fullName evidence="2">Uncharacterized protein</fullName>
    </submittedName>
</protein>
<gene>
    <name evidence="2" type="ORF">F2Q70_00037351</name>
</gene>
<reference evidence="2" key="1">
    <citation type="submission" date="2019-12" db="EMBL/GenBank/DDBJ databases">
        <title>Genome sequencing and annotation of Brassica cretica.</title>
        <authorList>
            <person name="Studholme D.J."/>
            <person name="Sarris P.F."/>
        </authorList>
    </citation>
    <scope>NUCLEOTIDE SEQUENCE</scope>
    <source>
        <strain evidence="2">PFS-102/07</strain>
        <tissue evidence="2">Leaf</tissue>
    </source>
</reference>
<feature type="region of interest" description="Disordered" evidence="1">
    <location>
        <begin position="1"/>
        <end position="42"/>
    </location>
</feature>
<proteinExistence type="predicted"/>
<organism evidence="2">
    <name type="scientific">Brassica cretica</name>
    <name type="common">Mustard</name>
    <dbReference type="NCBI Taxonomy" id="69181"/>
    <lineage>
        <taxon>Eukaryota</taxon>
        <taxon>Viridiplantae</taxon>
        <taxon>Streptophyta</taxon>
        <taxon>Embryophyta</taxon>
        <taxon>Tracheophyta</taxon>
        <taxon>Spermatophyta</taxon>
        <taxon>Magnoliopsida</taxon>
        <taxon>eudicotyledons</taxon>
        <taxon>Gunneridae</taxon>
        <taxon>Pentapetalae</taxon>
        <taxon>rosids</taxon>
        <taxon>malvids</taxon>
        <taxon>Brassicales</taxon>
        <taxon>Brassicaceae</taxon>
        <taxon>Brassiceae</taxon>
        <taxon>Brassica</taxon>
    </lineage>
</organism>
<dbReference type="AlphaFoldDB" id="A0A8S9JRE2"/>
<name>A0A8S9JRE2_BRACR</name>